<dbReference type="KEGG" id="ptm:GSPATT00039831001"/>
<keyword evidence="1" id="KW-1133">Transmembrane helix</keyword>
<evidence type="ECO:0000256" key="1">
    <source>
        <dbReference type="SAM" id="Phobius"/>
    </source>
</evidence>
<feature type="transmembrane region" description="Helical" evidence="1">
    <location>
        <begin position="81"/>
        <end position="104"/>
    </location>
</feature>
<organism evidence="2 3">
    <name type="scientific">Paramecium tetraurelia</name>
    <dbReference type="NCBI Taxonomy" id="5888"/>
    <lineage>
        <taxon>Eukaryota</taxon>
        <taxon>Sar</taxon>
        <taxon>Alveolata</taxon>
        <taxon>Ciliophora</taxon>
        <taxon>Intramacronucleata</taxon>
        <taxon>Oligohymenophorea</taxon>
        <taxon>Peniculida</taxon>
        <taxon>Parameciidae</taxon>
        <taxon>Paramecium</taxon>
    </lineage>
</organism>
<evidence type="ECO:0000313" key="3">
    <source>
        <dbReference type="Proteomes" id="UP000000600"/>
    </source>
</evidence>
<dbReference type="GeneID" id="5041131"/>
<proteinExistence type="predicted"/>
<name>A0DY32_PARTE</name>
<dbReference type="RefSeq" id="XP_001455346.1">
    <property type="nucleotide sequence ID" value="XM_001455309.1"/>
</dbReference>
<dbReference type="Proteomes" id="UP000000600">
    <property type="component" value="Unassembled WGS sequence"/>
</dbReference>
<protein>
    <recommendedName>
        <fullName evidence="4">Transmembrane protein</fullName>
    </recommendedName>
</protein>
<keyword evidence="1" id="KW-0472">Membrane</keyword>
<dbReference type="HOGENOM" id="CLU_1848975_0_0_1"/>
<evidence type="ECO:0000313" key="2">
    <source>
        <dbReference type="EMBL" id="CAK87949.1"/>
    </source>
</evidence>
<dbReference type="AlphaFoldDB" id="A0DY32"/>
<reference evidence="2 3" key="1">
    <citation type="journal article" date="2006" name="Nature">
        <title>Global trends of whole-genome duplications revealed by the ciliate Paramecium tetraurelia.</title>
        <authorList>
            <consortium name="Genoscope"/>
            <person name="Aury J.-M."/>
            <person name="Jaillon O."/>
            <person name="Duret L."/>
            <person name="Noel B."/>
            <person name="Jubin C."/>
            <person name="Porcel B.M."/>
            <person name="Segurens B."/>
            <person name="Daubin V."/>
            <person name="Anthouard V."/>
            <person name="Aiach N."/>
            <person name="Arnaiz O."/>
            <person name="Billaut A."/>
            <person name="Beisson J."/>
            <person name="Blanc I."/>
            <person name="Bouhouche K."/>
            <person name="Camara F."/>
            <person name="Duharcourt S."/>
            <person name="Guigo R."/>
            <person name="Gogendeau D."/>
            <person name="Katinka M."/>
            <person name="Keller A.-M."/>
            <person name="Kissmehl R."/>
            <person name="Klotz C."/>
            <person name="Koll F."/>
            <person name="Le Moue A."/>
            <person name="Lepere C."/>
            <person name="Malinsky S."/>
            <person name="Nowacki M."/>
            <person name="Nowak J.K."/>
            <person name="Plattner H."/>
            <person name="Poulain J."/>
            <person name="Ruiz F."/>
            <person name="Serrano V."/>
            <person name="Zagulski M."/>
            <person name="Dessen P."/>
            <person name="Betermier M."/>
            <person name="Weissenbach J."/>
            <person name="Scarpelli C."/>
            <person name="Schachter V."/>
            <person name="Sperling L."/>
            <person name="Meyer E."/>
            <person name="Cohen J."/>
            <person name="Wincker P."/>
        </authorList>
    </citation>
    <scope>NUCLEOTIDE SEQUENCE [LARGE SCALE GENOMIC DNA]</scope>
    <source>
        <strain evidence="2 3">Stock d4-2</strain>
    </source>
</reference>
<dbReference type="EMBL" id="CT868641">
    <property type="protein sequence ID" value="CAK87949.1"/>
    <property type="molecule type" value="Genomic_DNA"/>
</dbReference>
<dbReference type="InParanoid" id="A0DY32"/>
<keyword evidence="3" id="KW-1185">Reference proteome</keyword>
<feature type="transmembrane region" description="Helical" evidence="1">
    <location>
        <begin position="55"/>
        <end position="75"/>
    </location>
</feature>
<gene>
    <name evidence="2" type="ORF">GSPATT00039831001</name>
</gene>
<accession>A0DY32</accession>
<sequence length="139" mass="16669">MKFQVLNSIQVCYYPNKDALVREFNLQKVIQILMRFISFILINRSQQINIFFTNIVVLIVNTLTQWILILVFLLLNSLLFLLYRYLFVTLLSQCICNLQIWIILNLQVKLLMLPLYRLQQFYIRKNCKINAISIYNQSV</sequence>
<keyword evidence="1" id="KW-0812">Transmembrane</keyword>
<evidence type="ECO:0008006" key="4">
    <source>
        <dbReference type="Google" id="ProtNLM"/>
    </source>
</evidence>